<dbReference type="EMBL" id="ML121527">
    <property type="protein sequence ID" value="RPB29630.1"/>
    <property type="molecule type" value="Genomic_DNA"/>
</dbReference>
<organism evidence="1 2">
    <name type="scientific">Terfezia boudieri ATCC MYA-4762</name>
    <dbReference type="NCBI Taxonomy" id="1051890"/>
    <lineage>
        <taxon>Eukaryota</taxon>
        <taxon>Fungi</taxon>
        <taxon>Dikarya</taxon>
        <taxon>Ascomycota</taxon>
        <taxon>Pezizomycotina</taxon>
        <taxon>Pezizomycetes</taxon>
        <taxon>Pezizales</taxon>
        <taxon>Pezizaceae</taxon>
        <taxon>Terfezia</taxon>
    </lineage>
</organism>
<evidence type="ECO:0000313" key="1">
    <source>
        <dbReference type="EMBL" id="RPB29630.1"/>
    </source>
</evidence>
<accession>A0A3N4M3K4</accession>
<name>A0A3N4M3K4_9PEZI</name>
<proteinExistence type="predicted"/>
<sequence>MLTPFKVLAVGCFVQFAFASFNLRVASFNLRIASFNLQVASSSCLNNEDSEKWTLIRPGIHEGVSLLRRVLCQLDYYLTPRDFCHLGSKIS</sequence>
<reference evidence="1 2" key="1">
    <citation type="journal article" date="2018" name="Nat. Ecol. Evol.">
        <title>Pezizomycetes genomes reveal the molecular basis of ectomycorrhizal truffle lifestyle.</title>
        <authorList>
            <person name="Murat C."/>
            <person name="Payen T."/>
            <person name="Noel B."/>
            <person name="Kuo A."/>
            <person name="Morin E."/>
            <person name="Chen J."/>
            <person name="Kohler A."/>
            <person name="Krizsan K."/>
            <person name="Balestrini R."/>
            <person name="Da Silva C."/>
            <person name="Montanini B."/>
            <person name="Hainaut M."/>
            <person name="Levati E."/>
            <person name="Barry K.W."/>
            <person name="Belfiori B."/>
            <person name="Cichocki N."/>
            <person name="Clum A."/>
            <person name="Dockter R.B."/>
            <person name="Fauchery L."/>
            <person name="Guy J."/>
            <person name="Iotti M."/>
            <person name="Le Tacon F."/>
            <person name="Lindquist E.A."/>
            <person name="Lipzen A."/>
            <person name="Malagnac F."/>
            <person name="Mello A."/>
            <person name="Molinier V."/>
            <person name="Miyauchi S."/>
            <person name="Poulain J."/>
            <person name="Riccioni C."/>
            <person name="Rubini A."/>
            <person name="Sitrit Y."/>
            <person name="Splivallo R."/>
            <person name="Traeger S."/>
            <person name="Wang M."/>
            <person name="Zifcakova L."/>
            <person name="Wipf D."/>
            <person name="Zambonelli A."/>
            <person name="Paolocci F."/>
            <person name="Nowrousian M."/>
            <person name="Ottonello S."/>
            <person name="Baldrian P."/>
            <person name="Spatafora J.W."/>
            <person name="Henrissat B."/>
            <person name="Nagy L.G."/>
            <person name="Aury J.M."/>
            <person name="Wincker P."/>
            <person name="Grigoriev I.V."/>
            <person name="Bonfante P."/>
            <person name="Martin F.M."/>
        </authorList>
    </citation>
    <scope>NUCLEOTIDE SEQUENCE [LARGE SCALE GENOMIC DNA]</scope>
    <source>
        <strain evidence="1 2">ATCC MYA-4762</strain>
    </source>
</reference>
<evidence type="ECO:0000313" key="2">
    <source>
        <dbReference type="Proteomes" id="UP000267821"/>
    </source>
</evidence>
<protein>
    <submittedName>
        <fullName evidence="1">Uncharacterized protein</fullName>
    </submittedName>
</protein>
<gene>
    <name evidence="1" type="ORF">L211DRAFT_31150</name>
</gene>
<dbReference type="InParanoid" id="A0A3N4M3K4"/>
<dbReference type="AlphaFoldDB" id="A0A3N4M3K4"/>
<dbReference type="Proteomes" id="UP000267821">
    <property type="component" value="Unassembled WGS sequence"/>
</dbReference>
<keyword evidence="2" id="KW-1185">Reference proteome</keyword>